<evidence type="ECO:0000313" key="3">
    <source>
        <dbReference type="EMBL" id="KAE8730094.1"/>
    </source>
</evidence>
<protein>
    <submittedName>
        <fullName evidence="3">Uncharacterized protein</fullName>
    </submittedName>
</protein>
<organism evidence="3 4">
    <name type="scientific">Hibiscus syriacus</name>
    <name type="common">Rose of Sharon</name>
    <dbReference type="NCBI Taxonomy" id="106335"/>
    <lineage>
        <taxon>Eukaryota</taxon>
        <taxon>Viridiplantae</taxon>
        <taxon>Streptophyta</taxon>
        <taxon>Embryophyta</taxon>
        <taxon>Tracheophyta</taxon>
        <taxon>Spermatophyta</taxon>
        <taxon>Magnoliopsida</taxon>
        <taxon>eudicotyledons</taxon>
        <taxon>Gunneridae</taxon>
        <taxon>Pentapetalae</taxon>
        <taxon>rosids</taxon>
        <taxon>malvids</taxon>
        <taxon>Malvales</taxon>
        <taxon>Malvaceae</taxon>
        <taxon>Malvoideae</taxon>
        <taxon>Hibiscus</taxon>
    </lineage>
</organism>
<dbReference type="GO" id="GO:0048731">
    <property type="term" value="P:system development"/>
    <property type="evidence" value="ECO:0007669"/>
    <property type="project" value="InterPro"/>
</dbReference>
<dbReference type="PANTHER" id="PTHR34545:SF7">
    <property type="entry name" value="CLAVATA3_ESR (CLE)-RELATED PROTEIN 16"/>
    <property type="match status" value="1"/>
</dbReference>
<gene>
    <name evidence="3" type="ORF">F3Y22_tig00003041pilonHSYRG00818</name>
</gene>
<keyword evidence="2" id="KW-0732">Signal</keyword>
<comment type="caution">
    <text evidence="3">The sequence shown here is derived from an EMBL/GenBank/DDBJ whole genome shotgun (WGS) entry which is preliminary data.</text>
</comment>
<reference evidence="3" key="1">
    <citation type="submission" date="2019-09" db="EMBL/GenBank/DDBJ databases">
        <title>Draft genome information of white flower Hibiscus syriacus.</title>
        <authorList>
            <person name="Kim Y.-M."/>
        </authorList>
    </citation>
    <scope>NUCLEOTIDE SEQUENCE [LARGE SCALE GENOMIC DNA]</scope>
    <source>
        <strain evidence="3">YM2019G1</strain>
    </source>
</reference>
<name>A0A6A3CNL5_HIBSY</name>
<feature type="compositionally biased region" description="Acidic residues" evidence="1">
    <location>
        <begin position="71"/>
        <end position="80"/>
    </location>
</feature>
<evidence type="ECO:0000256" key="2">
    <source>
        <dbReference type="SAM" id="SignalP"/>
    </source>
</evidence>
<feature type="region of interest" description="Disordered" evidence="1">
    <location>
        <begin position="63"/>
        <end position="96"/>
    </location>
</feature>
<dbReference type="AlphaFoldDB" id="A0A6A3CNL5"/>
<accession>A0A6A3CNL5</accession>
<feature type="signal peptide" evidence="2">
    <location>
        <begin position="1"/>
        <end position="35"/>
    </location>
</feature>
<dbReference type="EMBL" id="VEPZ02000209">
    <property type="protein sequence ID" value="KAE8730094.1"/>
    <property type="molecule type" value="Genomic_DNA"/>
</dbReference>
<dbReference type="InterPro" id="IPR033249">
    <property type="entry name" value="CLE_plant"/>
</dbReference>
<keyword evidence="4" id="KW-1185">Reference proteome</keyword>
<proteinExistence type="predicted"/>
<feature type="chain" id="PRO_5025381341" evidence="2">
    <location>
        <begin position="36"/>
        <end position="96"/>
    </location>
</feature>
<dbReference type="PANTHER" id="PTHR34545">
    <property type="entry name" value="CLAVATA3/ESR (CLE)-RELATED PROTEIN 22"/>
    <property type="match status" value="1"/>
</dbReference>
<evidence type="ECO:0000256" key="1">
    <source>
        <dbReference type="SAM" id="MobiDB-lite"/>
    </source>
</evidence>
<dbReference type="Proteomes" id="UP000436088">
    <property type="component" value="Unassembled WGS sequence"/>
</dbReference>
<sequence length="96" mass="10464">MTILTGGTGRFSGVRAAVFFMYIILICSQFSSHCAVHNDETSTTSHPPRKVQFLDTASFHAPSSLSQFSGNEDDPADTVNEDDKRVVHTGPNPLHN</sequence>
<evidence type="ECO:0000313" key="4">
    <source>
        <dbReference type="Proteomes" id="UP000436088"/>
    </source>
</evidence>